<reference evidence="6" key="1">
    <citation type="submission" date="2020-02" db="EMBL/GenBank/DDBJ databases">
        <authorList>
            <person name="Meier V. D."/>
        </authorList>
    </citation>
    <scope>NUCLEOTIDE SEQUENCE</scope>
    <source>
        <strain evidence="6">AVDCRST_MAG35</strain>
    </source>
</reference>
<dbReference type="InterPro" id="IPR018152">
    <property type="entry name" value="SOD_Cu/Zn_BS"/>
</dbReference>
<evidence type="ECO:0000256" key="2">
    <source>
        <dbReference type="ARBA" id="ARBA00024900"/>
    </source>
</evidence>
<proteinExistence type="inferred from homology"/>
<dbReference type="AlphaFoldDB" id="A0A6N3IY97"/>
<dbReference type="GO" id="GO:0004784">
    <property type="term" value="F:superoxide dismutase activity"/>
    <property type="evidence" value="ECO:0007669"/>
    <property type="project" value="UniProtKB-EC"/>
</dbReference>
<dbReference type="Pfam" id="PF00080">
    <property type="entry name" value="Sod_Cu"/>
    <property type="match status" value="1"/>
</dbReference>
<feature type="non-terminal residue" evidence="6">
    <location>
        <position position="1"/>
    </location>
</feature>
<dbReference type="PROSITE" id="PS00332">
    <property type="entry name" value="SOD_CU_ZN_2"/>
    <property type="match status" value="1"/>
</dbReference>
<comment type="similarity">
    <text evidence="1">Belongs to the Cu-Zn superoxide dismutase family.</text>
</comment>
<evidence type="ECO:0000259" key="5">
    <source>
        <dbReference type="Pfam" id="PF00080"/>
    </source>
</evidence>
<evidence type="ECO:0000313" key="6">
    <source>
        <dbReference type="EMBL" id="CAA9412823.1"/>
    </source>
</evidence>
<dbReference type="GO" id="GO:0005507">
    <property type="term" value="F:copper ion binding"/>
    <property type="evidence" value="ECO:0007669"/>
    <property type="project" value="InterPro"/>
</dbReference>
<name>A0A6N3IY97_9ACTN</name>
<evidence type="ECO:0000256" key="1">
    <source>
        <dbReference type="ARBA" id="ARBA00010457"/>
    </source>
</evidence>
<feature type="region of interest" description="Disordered" evidence="3">
    <location>
        <begin position="164"/>
        <end position="185"/>
    </location>
</feature>
<dbReference type="EMBL" id="CADCUY010000311">
    <property type="protein sequence ID" value="CAA9412823.1"/>
    <property type="molecule type" value="Genomic_DNA"/>
</dbReference>
<dbReference type="InterPro" id="IPR024134">
    <property type="entry name" value="SOD_Cu/Zn_/chaperone"/>
</dbReference>
<dbReference type="EC" id="1.15.1.1" evidence="6"/>
<keyword evidence="6" id="KW-0560">Oxidoreductase</keyword>
<evidence type="ECO:0000256" key="3">
    <source>
        <dbReference type="SAM" id="MobiDB-lite"/>
    </source>
</evidence>
<organism evidence="6">
    <name type="scientific">uncultured Quadrisphaera sp</name>
    <dbReference type="NCBI Taxonomy" id="904978"/>
    <lineage>
        <taxon>Bacteria</taxon>
        <taxon>Bacillati</taxon>
        <taxon>Actinomycetota</taxon>
        <taxon>Actinomycetes</taxon>
        <taxon>Kineosporiales</taxon>
        <taxon>Kineosporiaceae</taxon>
        <taxon>Quadrisphaera</taxon>
        <taxon>environmental samples</taxon>
    </lineage>
</organism>
<comment type="function">
    <text evidence="2">Destroys radicals which are normally produced within the cells and which are toxic to biological systems. May play a role in favoring mycobacterial survival in phagocytes.</text>
</comment>
<feature type="signal peptide" evidence="4">
    <location>
        <begin position="1"/>
        <end position="17"/>
    </location>
</feature>
<gene>
    <name evidence="6" type="ORF">AVDCRST_MAG35-1535</name>
</gene>
<feature type="domain" description="Superoxide dismutase copper/zinc binding" evidence="5">
    <location>
        <begin position="49"/>
        <end position="194"/>
    </location>
</feature>
<dbReference type="InterPro" id="IPR001424">
    <property type="entry name" value="SOD_Cu_Zn_dom"/>
</dbReference>
<protein>
    <submittedName>
        <fullName evidence="6">Superoxide dismutase [Cu-Zn]</fullName>
        <ecNumber evidence="6">1.15.1.1</ecNumber>
    </submittedName>
</protein>
<accession>A0A6N3IY97</accession>
<dbReference type="Gene3D" id="2.60.40.200">
    <property type="entry name" value="Superoxide dismutase, copper/zinc binding domain"/>
    <property type="match status" value="1"/>
</dbReference>
<dbReference type="SUPFAM" id="SSF49329">
    <property type="entry name" value="Cu,Zn superoxide dismutase-like"/>
    <property type="match status" value="1"/>
</dbReference>
<feature type="chain" id="PRO_5038930467" evidence="4">
    <location>
        <begin position="18"/>
        <end position="196"/>
    </location>
</feature>
<sequence>TFAAALALGAGASQANASPAADEPAEAAEPAAELATEAALVTADGTEVGVATFTAVPGGTLVAVVGTGMQPGFHGLHVHQTGLCEPDSAAPDDPGTTGDFLSAGGHIGVGESDHRHHPGDLTSLYVTEAGDAALTTVTDRFVPADLLDEDGSAVMVHSDPDNFANVPDRYAPEGPDQTTLDTGDAGSRVACGVVRS</sequence>
<dbReference type="InterPro" id="IPR036423">
    <property type="entry name" value="SOD-like_Cu/Zn_dom_sf"/>
</dbReference>
<dbReference type="PANTHER" id="PTHR10003">
    <property type="entry name" value="SUPEROXIDE DISMUTASE CU-ZN -RELATED"/>
    <property type="match status" value="1"/>
</dbReference>
<evidence type="ECO:0000256" key="4">
    <source>
        <dbReference type="SAM" id="SignalP"/>
    </source>
</evidence>
<keyword evidence="4" id="KW-0732">Signal</keyword>